<protein>
    <recommendedName>
        <fullName evidence="1">diguanylate cyclase</fullName>
        <ecNumber evidence="1">2.7.7.65</ecNumber>
    </recommendedName>
</protein>
<name>A0ABW3J9Z9_9HYPH</name>
<dbReference type="SMART" id="SM00448">
    <property type="entry name" value="REC"/>
    <property type="match status" value="2"/>
</dbReference>
<accession>A0ABW3J9Z9</accession>
<dbReference type="Gene3D" id="3.40.50.2300">
    <property type="match status" value="2"/>
</dbReference>
<evidence type="ECO:0000256" key="3">
    <source>
        <dbReference type="PROSITE-ProRule" id="PRU00169"/>
    </source>
</evidence>
<keyword evidence="3" id="KW-0597">Phosphoprotein</keyword>
<dbReference type="InterPro" id="IPR029787">
    <property type="entry name" value="Nucleotide_cyclase"/>
</dbReference>
<comment type="caution">
    <text evidence="3">Lacks conserved residue(s) required for the propagation of feature annotation.</text>
</comment>
<evidence type="ECO:0000256" key="2">
    <source>
        <dbReference type="ARBA" id="ARBA00034247"/>
    </source>
</evidence>
<dbReference type="InterPro" id="IPR011006">
    <property type="entry name" value="CheY-like_superfamily"/>
</dbReference>
<sequence>MTARILVVDDIDTNVKLLEARLTADYFEVACAYSGPEALQICARERVDVILLDVMMPGMDGFEVCRRLKAEPRSQHIPVIMITALDQPADKLQGLEAGADDFLTKPVDDISLITRVKNLARLKMLTDEMLMRASTSSQMGMAAIGESELQQLSDGGKILLVEDRPSAAERVVDALSPHYDVELETDPSRALLELPDAGYDLMIVSLGLQHADGLRLCSQVRSLDRTRHLPILIIVEEGESARLLRGLDIGVNDYISRPIDPAELLARVRTQVKRKRYVHYLRTRLEESVEMAVLDPLTALHNRRYMNSHLTTLFDESAQSGRPLSVLVIDIDYFKAVNDTYGHDVGDLVLKDFATRIRRNIRGIDLACRLGGEEFVVVMPDTDLANAYKVAERLRLAIAEVPFASGEGGRTLDVTASVGVATFEFPDDTPDIILKRADQALYCAKRDGRNKVVADAA</sequence>
<dbReference type="InterPro" id="IPR050469">
    <property type="entry name" value="Diguanylate_Cyclase"/>
</dbReference>
<dbReference type="PROSITE" id="PS50887">
    <property type="entry name" value="GGDEF"/>
    <property type="match status" value="1"/>
</dbReference>
<dbReference type="EC" id="2.7.7.65" evidence="1"/>
<evidence type="ECO:0000259" key="5">
    <source>
        <dbReference type="PROSITE" id="PS50887"/>
    </source>
</evidence>
<dbReference type="CDD" id="cd01949">
    <property type="entry name" value="GGDEF"/>
    <property type="match status" value="1"/>
</dbReference>
<evidence type="ECO:0000256" key="1">
    <source>
        <dbReference type="ARBA" id="ARBA00012528"/>
    </source>
</evidence>
<dbReference type="NCBIfam" id="NF007135">
    <property type="entry name" value="PRK09581.1"/>
    <property type="match status" value="1"/>
</dbReference>
<dbReference type="Gene3D" id="3.30.70.270">
    <property type="match status" value="1"/>
</dbReference>
<dbReference type="PANTHER" id="PTHR45138">
    <property type="entry name" value="REGULATORY COMPONENTS OF SENSORY TRANSDUCTION SYSTEM"/>
    <property type="match status" value="1"/>
</dbReference>
<gene>
    <name evidence="6" type="ORF">ACFQ2F_08515</name>
</gene>
<feature type="modified residue" description="4-aspartylphosphate" evidence="3">
    <location>
        <position position="53"/>
    </location>
</feature>
<reference evidence="7" key="1">
    <citation type="journal article" date="2019" name="Int. J. Syst. Evol. Microbiol.">
        <title>The Global Catalogue of Microorganisms (GCM) 10K type strain sequencing project: providing services to taxonomists for standard genome sequencing and annotation.</title>
        <authorList>
            <consortium name="The Broad Institute Genomics Platform"/>
            <consortium name="The Broad Institute Genome Sequencing Center for Infectious Disease"/>
            <person name="Wu L."/>
            <person name="Ma J."/>
        </authorList>
    </citation>
    <scope>NUCLEOTIDE SEQUENCE [LARGE SCALE GENOMIC DNA]</scope>
    <source>
        <strain evidence="7">CCUG 61697</strain>
    </source>
</reference>
<organism evidence="6 7">
    <name type="scientific">Methyloligella solikamskensis</name>
    <dbReference type="NCBI Taxonomy" id="1177756"/>
    <lineage>
        <taxon>Bacteria</taxon>
        <taxon>Pseudomonadati</taxon>
        <taxon>Pseudomonadota</taxon>
        <taxon>Alphaproteobacteria</taxon>
        <taxon>Hyphomicrobiales</taxon>
        <taxon>Hyphomicrobiaceae</taxon>
        <taxon>Methyloligella</taxon>
    </lineage>
</organism>
<proteinExistence type="predicted"/>
<dbReference type="PANTHER" id="PTHR45138:SF9">
    <property type="entry name" value="DIGUANYLATE CYCLASE DGCM-RELATED"/>
    <property type="match status" value="1"/>
</dbReference>
<dbReference type="SUPFAM" id="SSF55073">
    <property type="entry name" value="Nucleotide cyclase"/>
    <property type="match status" value="1"/>
</dbReference>
<dbReference type="EMBL" id="JBHTJO010000001">
    <property type="protein sequence ID" value="MFD0987139.1"/>
    <property type="molecule type" value="Genomic_DNA"/>
</dbReference>
<keyword evidence="7" id="KW-1185">Reference proteome</keyword>
<dbReference type="NCBIfam" id="TIGR00254">
    <property type="entry name" value="GGDEF"/>
    <property type="match status" value="1"/>
</dbReference>
<dbReference type="InterPro" id="IPR043128">
    <property type="entry name" value="Rev_trsase/Diguanyl_cyclase"/>
</dbReference>
<dbReference type="InterPro" id="IPR001789">
    <property type="entry name" value="Sig_transdc_resp-reg_receiver"/>
</dbReference>
<dbReference type="CDD" id="cd17538">
    <property type="entry name" value="REC_D1_PleD-like"/>
    <property type="match status" value="1"/>
</dbReference>
<evidence type="ECO:0000313" key="6">
    <source>
        <dbReference type="EMBL" id="MFD0987139.1"/>
    </source>
</evidence>
<dbReference type="SMART" id="SM00267">
    <property type="entry name" value="GGDEF"/>
    <property type="match status" value="1"/>
</dbReference>
<evidence type="ECO:0000259" key="4">
    <source>
        <dbReference type="PROSITE" id="PS50110"/>
    </source>
</evidence>
<comment type="catalytic activity">
    <reaction evidence="2">
        <text>2 GTP = 3',3'-c-di-GMP + 2 diphosphate</text>
        <dbReference type="Rhea" id="RHEA:24898"/>
        <dbReference type="ChEBI" id="CHEBI:33019"/>
        <dbReference type="ChEBI" id="CHEBI:37565"/>
        <dbReference type="ChEBI" id="CHEBI:58805"/>
        <dbReference type="EC" id="2.7.7.65"/>
    </reaction>
</comment>
<dbReference type="InterPro" id="IPR000160">
    <property type="entry name" value="GGDEF_dom"/>
</dbReference>
<dbReference type="PROSITE" id="PS50110">
    <property type="entry name" value="RESPONSE_REGULATORY"/>
    <property type="match status" value="2"/>
</dbReference>
<dbReference type="RefSeq" id="WP_379088568.1">
    <property type="nucleotide sequence ID" value="NZ_JBHTJO010000001.1"/>
</dbReference>
<evidence type="ECO:0000313" key="7">
    <source>
        <dbReference type="Proteomes" id="UP001597102"/>
    </source>
</evidence>
<dbReference type="SUPFAM" id="SSF52172">
    <property type="entry name" value="CheY-like"/>
    <property type="match status" value="2"/>
</dbReference>
<feature type="domain" description="Response regulatory" evidence="4">
    <location>
        <begin position="157"/>
        <end position="272"/>
    </location>
</feature>
<feature type="domain" description="Response regulatory" evidence="4">
    <location>
        <begin position="4"/>
        <end position="120"/>
    </location>
</feature>
<dbReference type="Proteomes" id="UP001597102">
    <property type="component" value="Unassembled WGS sequence"/>
</dbReference>
<comment type="caution">
    <text evidence="6">The sequence shown here is derived from an EMBL/GenBank/DDBJ whole genome shotgun (WGS) entry which is preliminary data.</text>
</comment>
<feature type="domain" description="GGDEF" evidence="5">
    <location>
        <begin position="322"/>
        <end position="457"/>
    </location>
</feature>
<dbReference type="Pfam" id="PF00990">
    <property type="entry name" value="GGDEF"/>
    <property type="match status" value="1"/>
</dbReference>
<dbReference type="Pfam" id="PF00072">
    <property type="entry name" value="Response_reg"/>
    <property type="match status" value="2"/>
</dbReference>